<evidence type="ECO:0000313" key="3">
    <source>
        <dbReference type="Proteomes" id="UP000297394"/>
    </source>
</evidence>
<comment type="caution">
    <text evidence="1">The sequence shown here is derived from an EMBL/GenBank/DDBJ whole genome shotgun (WGS) entry which is preliminary data.</text>
</comment>
<evidence type="ECO:0000313" key="1">
    <source>
        <dbReference type="EMBL" id="TGK85263.1"/>
    </source>
</evidence>
<name>A0A4R9IP53_9LEPT</name>
<dbReference type="OrthoDB" id="1454636at2"/>
<accession>A0A4R9IP53</accession>
<dbReference type="EMBL" id="RQFL01000024">
    <property type="protein sequence ID" value="TGK91024.1"/>
    <property type="molecule type" value="Genomic_DNA"/>
</dbReference>
<keyword evidence="4" id="KW-1185">Reference proteome</keyword>
<dbReference type="Proteomes" id="UP000297394">
    <property type="component" value="Unassembled WGS sequence"/>
</dbReference>
<dbReference type="RefSeq" id="WP_135750011.1">
    <property type="nucleotide sequence ID" value="NZ_RQFL01000024.1"/>
</dbReference>
<protein>
    <submittedName>
        <fullName evidence="1">Uncharacterized protein</fullName>
    </submittedName>
</protein>
<evidence type="ECO:0000313" key="4">
    <source>
        <dbReference type="Proteomes" id="UP000297918"/>
    </source>
</evidence>
<reference evidence="1 3" key="2">
    <citation type="journal article" date="2019" name="PLoS Negl. Trop. Dis.">
        <title>Revisiting the worldwide diversity of Leptospira species in the environment.</title>
        <authorList>
            <person name="Vincent A.T."/>
            <person name="Schiettekatte O."/>
            <person name="Bourhy P."/>
            <person name="Veyrier F.J."/>
            <person name="Picardeau M."/>
        </authorList>
    </citation>
    <scope>NUCLEOTIDE SEQUENCE [LARGE SCALE GENOMIC DNA]</scope>
    <source>
        <strain evidence="1 3">201800280</strain>
        <strain evidence="2">201800281</strain>
    </source>
</reference>
<organism evidence="1 3">
    <name type="scientific">Leptospira bourretii</name>
    <dbReference type="NCBI Taxonomy" id="2484962"/>
    <lineage>
        <taxon>Bacteria</taxon>
        <taxon>Pseudomonadati</taxon>
        <taxon>Spirochaetota</taxon>
        <taxon>Spirochaetia</taxon>
        <taxon>Leptospirales</taxon>
        <taxon>Leptospiraceae</taxon>
        <taxon>Leptospira</taxon>
    </lineage>
</organism>
<gene>
    <name evidence="1" type="ORF">EHQ23_11410</name>
    <name evidence="2" type="ORF">EHQ26_13015</name>
</gene>
<dbReference type="Proteomes" id="UP000297918">
    <property type="component" value="Unassembled WGS sequence"/>
</dbReference>
<evidence type="ECO:0000313" key="2">
    <source>
        <dbReference type="EMBL" id="TGK91024.1"/>
    </source>
</evidence>
<sequence>MKLPLSYKAQEKLKSLSERFSYLTHNPHFTSAGYVDKRIKSENLQYNLSLIISHIIIKLNIPNKSVGVFKKIITEYNESEGKNLTLEDFEKVGWIRIIYGEVVIPQSINSLFWRIDNSSKKGESINIPIEKTDLVNCLRIYYKANLEGERFIISKSDLDFIINRYSPKNVTIAMLEERGIIAIDKKNNSYYWQVKNDYAKSLNHEIASTLWLLIGGENATSKEFSIYANLIRVTEIWIDSFESYLDRQNIDKIAELAENYLYSEVDLLNSDQEFKKIYLDTFSHNSNFEDTIPNIEINNNNTFEFIKNIKTQNVRFQEFFGHQNAREFYYLILRIIINSNSKKLQIFQKFIKDITRPFIVWTLYEDIPRFFPFAIPYLLDDTELIPVAFSLIDEIRINTGLLIEQADSRKRDEERLDLLNQLWLELFDFILELFSSVHSEDQLKGEAIAEVLIPLVQKVFKPNAGNQHYIISHNALKRRYDEALKILSNKRIQQSNIYLNPTISPKIISSILPSLSDYIKLELGLTFQSQIRFINLNSSILHLSIEVLRLLNSRFEEGELNEKNKQLLIKAKTDLVFSLKDHITEFHFQNEINTSGNEENINKRKYRTNLTGFGIEIIDWGYLFSHFAKLNLLDAFHSNFIKNINFDIMTNKYSEQNKEQSEKIRLYLKAMIVGFISIGQKKTIYETEDLPASNTLIQIEKWIKELSLQYSLDDLSNKRVDVFKEINTGFGYDIYFQRLTILLYKSINYFTIENSNDFIIEFFASSNDIGRMLAAINILDSKEQQNIISQRISSVNLDIFLEEVFTTTELQYVSIEAANSENHWELAKPMIERIQNHYKRVNHPDENRDLILFEINLLLAFKERDFNKLNSIEITQKQYIDKETFKKKDKIKQYYTALFILYNDKNYEEAIKLFKSLLSKDTKNTNLAYHLYRAETLKAISVMNTEFLIEANQNWENFINFLSDNEKIGLSELSELVAINSLHYLAATKNTRAFDQTINRLSKKSIYELEIIPTVYNFYIGRNLHELAYDYIQDANEFLLQNRMEITSNIKDLFSNSGNDHLFNKFKISLERIRNLHPSKIPNISPDIINGKKNLSDFILNEIIQCLKIVQEKKEALRQITHENRFNDFLQAILRFRFPFWGWTITDQSRLGTSSGGADAGNADLVIQSGGGENFALIEAFILRDKNYTETHILKCPKYISNIKRYYILVYFLGESISLGGKWNQYKTDVTSITYPNNFAINPIVGITDLDKEFEDAVNIKIGKSIHGENIEMFHIMINIQTGPPPKQT</sequence>
<reference evidence="2" key="1">
    <citation type="submission" date="2018-10" db="EMBL/GenBank/DDBJ databases">
        <authorList>
            <person name="Vincent A.T."/>
            <person name="Schiettekatte O."/>
            <person name="Bourhy P."/>
            <person name="Veyrier F.J."/>
            <person name="Picardeau M."/>
        </authorList>
    </citation>
    <scope>NUCLEOTIDE SEQUENCE</scope>
    <source>
        <strain evidence="2">201800281</strain>
    </source>
</reference>
<proteinExistence type="predicted"/>
<dbReference type="EMBL" id="RQFM01000022">
    <property type="protein sequence ID" value="TGK85263.1"/>
    <property type="molecule type" value="Genomic_DNA"/>
</dbReference>